<dbReference type="InterPro" id="IPR004099">
    <property type="entry name" value="Pyr_nucl-diS_OxRdtase_dimer"/>
</dbReference>
<dbReference type="AlphaFoldDB" id="A0A4R1J850"/>
<dbReference type="InterPro" id="IPR036188">
    <property type="entry name" value="FAD/NAD-bd_sf"/>
</dbReference>
<dbReference type="RefSeq" id="WP_131914071.1">
    <property type="nucleotide sequence ID" value="NZ_OU594967.1"/>
</dbReference>
<evidence type="ECO:0000256" key="5">
    <source>
        <dbReference type="ARBA" id="ARBA00017111"/>
    </source>
</evidence>
<evidence type="ECO:0000256" key="2">
    <source>
        <dbReference type="ARBA" id="ARBA00007532"/>
    </source>
</evidence>
<evidence type="ECO:0000256" key="10">
    <source>
        <dbReference type="ARBA" id="ARBA00023002"/>
    </source>
</evidence>
<evidence type="ECO:0000256" key="8">
    <source>
        <dbReference type="ARBA" id="ARBA00022827"/>
    </source>
</evidence>
<evidence type="ECO:0000256" key="16">
    <source>
        <dbReference type="PIRSR" id="PIRSR000350-3"/>
    </source>
</evidence>
<dbReference type="InterPro" id="IPR006322">
    <property type="entry name" value="Glutathione_Rdtase_euk/bac"/>
</dbReference>
<dbReference type="PROSITE" id="PS00076">
    <property type="entry name" value="PYRIDINE_REDOX_1"/>
    <property type="match status" value="1"/>
</dbReference>
<evidence type="ECO:0000256" key="12">
    <source>
        <dbReference type="ARBA" id="ARBA00023284"/>
    </source>
</evidence>
<organism evidence="21 22">
    <name type="scientific">Celerinatantimonas diazotrophica</name>
    <dbReference type="NCBI Taxonomy" id="412034"/>
    <lineage>
        <taxon>Bacteria</taxon>
        <taxon>Pseudomonadati</taxon>
        <taxon>Pseudomonadota</taxon>
        <taxon>Gammaproteobacteria</taxon>
        <taxon>Celerinatantimonadaceae</taxon>
        <taxon>Celerinatantimonas</taxon>
    </lineage>
</organism>
<reference evidence="21 22" key="1">
    <citation type="submission" date="2019-03" db="EMBL/GenBank/DDBJ databases">
        <title>Genomic Encyclopedia of Type Strains, Phase IV (KMG-IV): sequencing the most valuable type-strain genomes for metagenomic binning, comparative biology and taxonomic classification.</title>
        <authorList>
            <person name="Goeker M."/>
        </authorList>
    </citation>
    <scope>NUCLEOTIDE SEQUENCE [LARGE SCALE GENOMIC DNA]</scope>
    <source>
        <strain evidence="21 22">DSM 18577</strain>
    </source>
</reference>
<comment type="subcellular location">
    <subcellularLocation>
        <location evidence="1">Cytoplasm</location>
    </subcellularLocation>
</comment>
<dbReference type="NCBIfam" id="NF004776">
    <property type="entry name" value="PRK06116.1"/>
    <property type="match status" value="1"/>
</dbReference>
<feature type="binding site" evidence="16">
    <location>
        <position position="306"/>
    </location>
    <ligand>
        <name>FAD</name>
        <dbReference type="ChEBI" id="CHEBI:57692"/>
    </ligand>
</feature>
<comment type="caution">
    <text evidence="21">The sequence shown here is derived from an EMBL/GenBank/DDBJ whole genome shotgun (WGS) entry which is preliminary data.</text>
</comment>
<dbReference type="GO" id="GO:0005829">
    <property type="term" value="C:cytosol"/>
    <property type="evidence" value="ECO:0007669"/>
    <property type="project" value="TreeGrafter"/>
</dbReference>
<evidence type="ECO:0000256" key="9">
    <source>
        <dbReference type="ARBA" id="ARBA00022857"/>
    </source>
</evidence>
<feature type="active site" description="Proton acceptor" evidence="15">
    <location>
        <position position="442"/>
    </location>
</feature>
<dbReference type="GO" id="GO:0050661">
    <property type="term" value="F:NADP binding"/>
    <property type="evidence" value="ECO:0007669"/>
    <property type="project" value="InterPro"/>
</dbReference>
<dbReference type="Proteomes" id="UP000295565">
    <property type="component" value="Unassembled WGS sequence"/>
</dbReference>
<name>A0A4R1J850_9GAMM</name>
<keyword evidence="11" id="KW-1015">Disulfide bond</keyword>
<evidence type="ECO:0000256" key="7">
    <source>
        <dbReference type="ARBA" id="ARBA00022630"/>
    </source>
</evidence>
<dbReference type="SUPFAM" id="SSF51905">
    <property type="entry name" value="FAD/NAD(P)-binding domain"/>
    <property type="match status" value="1"/>
</dbReference>
<dbReference type="FunFam" id="3.50.50.60:FF:000030">
    <property type="entry name" value="Glutathione reductase"/>
    <property type="match status" value="1"/>
</dbReference>
<keyword evidence="8 16" id="KW-0274">FAD</keyword>
<dbReference type="Gene3D" id="3.30.390.30">
    <property type="match status" value="1"/>
</dbReference>
<comment type="subunit">
    <text evidence="3">Homodimer.</text>
</comment>
<evidence type="ECO:0000256" key="6">
    <source>
        <dbReference type="ARBA" id="ARBA00022490"/>
    </source>
</evidence>
<evidence type="ECO:0000256" key="4">
    <source>
        <dbReference type="ARBA" id="ARBA00012607"/>
    </source>
</evidence>
<dbReference type="EMBL" id="SMGD01000017">
    <property type="protein sequence ID" value="TCK46743.1"/>
    <property type="molecule type" value="Genomic_DNA"/>
</dbReference>
<comment type="catalytic activity">
    <reaction evidence="13">
        <text>2 glutathione + NADP(+) = glutathione disulfide + NADPH + H(+)</text>
        <dbReference type="Rhea" id="RHEA:11740"/>
        <dbReference type="ChEBI" id="CHEBI:15378"/>
        <dbReference type="ChEBI" id="CHEBI:57783"/>
        <dbReference type="ChEBI" id="CHEBI:57925"/>
        <dbReference type="ChEBI" id="CHEBI:58297"/>
        <dbReference type="ChEBI" id="CHEBI:58349"/>
        <dbReference type="EC" id="1.8.1.7"/>
    </reaction>
</comment>
<evidence type="ECO:0000256" key="15">
    <source>
        <dbReference type="PIRSR" id="PIRSR000350-2"/>
    </source>
</evidence>
<feature type="domain" description="Pyridine nucleotide-disulphide oxidoreductase dimerisation" evidence="19">
    <location>
        <begin position="342"/>
        <end position="452"/>
    </location>
</feature>
<dbReference type="InterPro" id="IPR046952">
    <property type="entry name" value="GSHR/TRXR-like"/>
</dbReference>
<feature type="binding site" evidence="16">
    <location>
        <begin position="177"/>
        <end position="184"/>
    </location>
    <ligand>
        <name>NAD(+)</name>
        <dbReference type="ChEBI" id="CHEBI:57540"/>
    </ligand>
</feature>
<dbReference type="InterPro" id="IPR023753">
    <property type="entry name" value="FAD/NAD-binding_dom"/>
</dbReference>
<evidence type="ECO:0000256" key="17">
    <source>
        <dbReference type="PIRSR" id="PIRSR000350-4"/>
    </source>
</evidence>
<proteinExistence type="inferred from homology"/>
<evidence type="ECO:0000256" key="14">
    <source>
        <dbReference type="ARBA" id="ARBA00056905"/>
    </source>
</evidence>
<keyword evidence="12 18" id="KW-0676">Redox-active center</keyword>
<sequence length="453" mass="49086">MTQSVHEYDYLCIGAGSGGIASANRAAMYGQKVGIIEANEVGGTCVNVGCVPKKVMWFGSQVAEAITKYGTDYGFDATLNQFHWSTLVKNRQAYIDRIHGSYQRGFDNNGVERINGFAKFVDTHTLDVNGQLYRAKHILIATGGRPQLPNVPGVEYGITSDGFFALNEQPKRVAVVGAGYIAVELAGVLHGLGSEVHLAVRKHAPLRNFEPLLYETLVEIMAEEGPTLHTHSIPEKLEKQSDGSLTLTFENGNSLNVDCVIWAIGREPNTDQLNLDIAGVQTDESGFIKVDEYSNTATDGIYALGDVIGEIELTPVAVKAGRLLSERLFNNKPTAKMDYNLVPTVVFSHPPIGTIGLSEPQARETYGDDNVKVYTSSFAAMYTAVTSHRQATKMKLICVGEDEKVVGLHGIGLGMDEILQGFGVAMKMGATKADFDSCVAIHPTSAEEFVTMR</sequence>
<dbReference type="FunFam" id="3.30.390.30:FF:000003">
    <property type="entry name" value="Glutathione reductase"/>
    <property type="match status" value="1"/>
</dbReference>
<feature type="binding site" evidence="16">
    <location>
        <position position="54"/>
    </location>
    <ligand>
        <name>FAD</name>
        <dbReference type="ChEBI" id="CHEBI:57692"/>
    </ligand>
</feature>
<evidence type="ECO:0000313" key="21">
    <source>
        <dbReference type="EMBL" id="TCK46743.1"/>
    </source>
</evidence>
<dbReference type="Pfam" id="PF02852">
    <property type="entry name" value="Pyr_redox_dim"/>
    <property type="match status" value="1"/>
</dbReference>
<dbReference type="InterPro" id="IPR012999">
    <property type="entry name" value="Pyr_OxRdtase_I_AS"/>
</dbReference>
<keyword evidence="6" id="KW-0963">Cytoplasm</keyword>
<evidence type="ECO:0000259" key="20">
    <source>
        <dbReference type="Pfam" id="PF07992"/>
    </source>
</evidence>
<feature type="disulfide bond" description="Redox-active" evidence="17">
    <location>
        <begin position="45"/>
        <end position="50"/>
    </location>
</feature>
<evidence type="ECO:0000256" key="13">
    <source>
        <dbReference type="ARBA" id="ARBA00049142"/>
    </source>
</evidence>
<keyword evidence="16" id="KW-0520">NAD</keyword>
<comment type="function">
    <text evidence="14">Catalyzes the reduction of glutathione disulfide (GSSG) to reduced glutathione (GSH). Constitutes the major mechanism to maintain a high GSH:GSSG ratio in the cytosol.</text>
</comment>
<dbReference type="PIRSF" id="PIRSF000350">
    <property type="entry name" value="Mercury_reductase_MerA"/>
    <property type="match status" value="1"/>
</dbReference>
<feature type="binding site" evidence="16">
    <location>
        <position position="265"/>
    </location>
    <ligand>
        <name>NAD(+)</name>
        <dbReference type="ChEBI" id="CHEBI:57540"/>
    </ligand>
</feature>
<dbReference type="SUPFAM" id="SSF55424">
    <property type="entry name" value="FAD/NAD-linked reductases, dimerisation (C-terminal) domain"/>
    <property type="match status" value="1"/>
</dbReference>
<protein>
    <recommendedName>
        <fullName evidence="5">Glutathione reductase</fullName>
        <ecNumber evidence="4">1.8.1.7</ecNumber>
    </recommendedName>
</protein>
<dbReference type="EC" id="1.8.1.7" evidence="4"/>
<keyword evidence="10 18" id="KW-0560">Oxidoreductase</keyword>
<dbReference type="PANTHER" id="PTHR42737:SF2">
    <property type="entry name" value="GLUTATHIONE REDUCTASE"/>
    <property type="match status" value="1"/>
</dbReference>
<dbReference type="Gene3D" id="3.50.50.60">
    <property type="entry name" value="FAD/NAD(P)-binding domain"/>
    <property type="match status" value="2"/>
</dbReference>
<keyword evidence="16" id="KW-0547">Nucleotide-binding</keyword>
<dbReference type="GO" id="GO:0045454">
    <property type="term" value="P:cell redox homeostasis"/>
    <property type="evidence" value="ECO:0007669"/>
    <property type="project" value="InterPro"/>
</dbReference>
<keyword evidence="9" id="KW-0521">NADP</keyword>
<evidence type="ECO:0000256" key="11">
    <source>
        <dbReference type="ARBA" id="ARBA00023157"/>
    </source>
</evidence>
<keyword evidence="22" id="KW-1185">Reference proteome</keyword>
<dbReference type="InterPro" id="IPR001100">
    <property type="entry name" value="Pyr_nuc-diS_OxRdtase"/>
</dbReference>
<gene>
    <name evidence="21" type="ORF">EV690_3331</name>
</gene>
<dbReference type="PRINTS" id="PR00411">
    <property type="entry name" value="PNDRDTASEI"/>
</dbReference>
<dbReference type="InterPro" id="IPR016156">
    <property type="entry name" value="FAD/NAD-linked_Rdtase_dimer_sf"/>
</dbReference>
<accession>A0A4R1J850</accession>
<comment type="cofactor">
    <cofactor evidence="16">
        <name>FAD</name>
        <dbReference type="ChEBI" id="CHEBI:57692"/>
    </cofactor>
    <text evidence="16">Binds 1 FAD per subunit.</text>
</comment>
<dbReference type="GO" id="GO:0050660">
    <property type="term" value="F:flavin adenine dinucleotide binding"/>
    <property type="evidence" value="ECO:0007669"/>
    <property type="project" value="InterPro"/>
</dbReference>
<dbReference type="GO" id="GO:0006749">
    <property type="term" value="P:glutathione metabolic process"/>
    <property type="evidence" value="ECO:0007669"/>
    <property type="project" value="InterPro"/>
</dbReference>
<evidence type="ECO:0000256" key="3">
    <source>
        <dbReference type="ARBA" id="ARBA00011738"/>
    </source>
</evidence>
<evidence type="ECO:0000256" key="18">
    <source>
        <dbReference type="RuleBase" id="RU003691"/>
    </source>
</evidence>
<dbReference type="PANTHER" id="PTHR42737">
    <property type="entry name" value="GLUTATHIONE REDUCTASE"/>
    <property type="match status" value="1"/>
</dbReference>
<evidence type="ECO:0000259" key="19">
    <source>
        <dbReference type="Pfam" id="PF02852"/>
    </source>
</evidence>
<keyword evidence="7 18" id="KW-0285">Flavoprotein</keyword>
<dbReference type="GO" id="GO:0004362">
    <property type="term" value="F:glutathione-disulfide reductase (NADPH) activity"/>
    <property type="evidence" value="ECO:0007669"/>
    <property type="project" value="UniProtKB-EC"/>
</dbReference>
<dbReference type="Pfam" id="PF07992">
    <property type="entry name" value="Pyr_redox_2"/>
    <property type="match status" value="1"/>
</dbReference>
<comment type="similarity">
    <text evidence="2 18">Belongs to the class-I pyridine nucleotide-disulfide oxidoreductase family.</text>
</comment>
<dbReference type="GO" id="GO:0034599">
    <property type="term" value="P:cellular response to oxidative stress"/>
    <property type="evidence" value="ECO:0007669"/>
    <property type="project" value="TreeGrafter"/>
</dbReference>
<dbReference type="PRINTS" id="PR00368">
    <property type="entry name" value="FADPNR"/>
</dbReference>
<evidence type="ECO:0000256" key="1">
    <source>
        <dbReference type="ARBA" id="ARBA00004496"/>
    </source>
</evidence>
<feature type="domain" description="FAD/NAD(P)-binding" evidence="20">
    <location>
        <begin position="8"/>
        <end position="321"/>
    </location>
</feature>
<dbReference type="OrthoDB" id="9800167at2"/>
<dbReference type="NCBIfam" id="TIGR01421">
    <property type="entry name" value="gluta_reduc_1"/>
    <property type="match status" value="1"/>
</dbReference>
<evidence type="ECO:0000313" key="22">
    <source>
        <dbReference type="Proteomes" id="UP000295565"/>
    </source>
</evidence>